<dbReference type="RefSeq" id="WP_069599691.1">
    <property type="nucleotide sequence ID" value="NZ_CP017150.1"/>
</dbReference>
<dbReference type="OrthoDB" id="3543412at2"/>
<accession>A0A1D7W172</accession>
<dbReference type="PATRIC" id="fig|1703.10.peg.1071"/>
<dbReference type="AlphaFoldDB" id="A0A1D7W172"/>
<organism evidence="1 2">
    <name type="scientific">Brevibacterium aurantiacum</name>
    <dbReference type="NCBI Taxonomy" id="273384"/>
    <lineage>
        <taxon>Bacteria</taxon>
        <taxon>Bacillati</taxon>
        <taxon>Actinomycetota</taxon>
        <taxon>Actinomycetes</taxon>
        <taxon>Micrococcales</taxon>
        <taxon>Brevibacteriaceae</taxon>
        <taxon>Brevibacterium</taxon>
    </lineage>
</organism>
<dbReference type="EMBL" id="CP017150">
    <property type="protein sequence ID" value="AOP52757.1"/>
    <property type="molecule type" value="Genomic_DNA"/>
</dbReference>
<gene>
    <name evidence="1" type="ORF">BLSMQ_1045</name>
</gene>
<protein>
    <submittedName>
        <fullName evidence="1">Membrane protein</fullName>
    </submittedName>
</protein>
<dbReference type="PANTHER" id="PTHR38441">
    <property type="entry name" value="INTEGRAL MEMBRANE PROTEIN-RELATED"/>
    <property type="match status" value="1"/>
</dbReference>
<sequence length="113" mass="12910">MTDPVSTRVDFLVEEENPEFKALKRKRFSVVIPLSIAFMAWYFLYVILSTYAHDFMSTKVIGEVNLGLILGLLQFVTTFAITMFYVSFANKKLDPPASAIRERLQHQTEGTTP</sequence>
<dbReference type="KEGG" id="blin:BLSMQ_1045"/>
<dbReference type="Pfam" id="PF04341">
    <property type="entry name" value="DUF485"/>
    <property type="match status" value="1"/>
</dbReference>
<evidence type="ECO:0000313" key="1">
    <source>
        <dbReference type="EMBL" id="AOP52757.1"/>
    </source>
</evidence>
<name>A0A1D7W172_BREAU</name>
<proteinExistence type="predicted"/>
<dbReference type="InterPro" id="IPR007436">
    <property type="entry name" value="DUF485"/>
</dbReference>
<dbReference type="Proteomes" id="UP000094793">
    <property type="component" value="Chromosome"/>
</dbReference>
<reference evidence="2" key="1">
    <citation type="submission" date="2016-09" db="EMBL/GenBank/DDBJ databases">
        <title>Complete Genome Sequence of Brevibacterium linens SMQ-1335.</title>
        <authorList>
            <person name="de Melo A.G."/>
            <person name="Labrie S.J."/>
            <person name="Dumaresq J."/>
            <person name="Roberts R.J."/>
            <person name="Tremblay D.M."/>
            <person name="Moineau S."/>
        </authorList>
    </citation>
    <scope>NUCLEOTIDE SEQUENCE [LARGE SCALE GENOMIC DNA]</scope>
    <source>
        <strain evidence="2">SMQ-1335</strain>
    </source>
</reference>
<dbReference type="eggNOG" id="COG3162">
    <property type="taxonomic scope" value="Bacteria"/>
</dbReference>
<dbReference type="PANTHER" id="PTHR38441:SF1">
    <property type="entry name" value="MEMBRANE PROTEIN"/>
    <property type="match status" value="1"/>
</dbReference>
<evidence type="ECO:0000313" key="2">
    <source>
        <dbReference type="Proteomes" id="UP000094793"/>
    </source>
</evidence>